<reference evidence="13 14" key="1">
    <citation type="submission" date="2017-05" db="EMBL/GenBank/DDBJ databases">
        <title>The Genome Sequence of Enterococcus sp. 8G7_MSG3316.</title>
        <authorList>
            <consortium name="The Broad Institute Genomics Platform"/>
            <consortium name="The Broad Institute Genomic Center for Infectious Diseases"/>
            <person name="Earl A."/>
            <person name="Manson A."/>
            <person name="Schwartman J."/>
            <person name="Gilmore M."/>
            <person name="Abouelleil A."/>
            <person name="Cao P."/>
            <person name="Chapman S."/>
            <person name="Cusick C."/>
            <person name="Shea T."/>
            <person name="Young S."/>
            <person name="Neafsey D."/>
            <person name="Nusbaum C."/>
            <person name="Birren B."/>
        </authorList>
    </citation>
    <scope>NUCLEOTIDE SEQUENCE [LARGE SCALE GENOMIC DNA]</scope>
    <source>
        <strain evidence="13 14">8G7_MSG3316</strain>
    </source>
</reference>
<evidence type="ECO:0000313" key="13">
    <source>
        <dbReference type="EMBL" id="OTN76088.1"/>
    </source>
</evidence>
<evidence type="ECO:0000256" key="12">
    <source>
        <dbReference type="RuleBase" id="RU004466"/>
    </source>
</evidence>
<dbReference type="NCBIfam" id="NF045485">
    <property type="entry name" value="FPPsyn"/>
    <property type="match status" value="1"/>
</dbReference>
<evidence type="ECO:0000256" key="9">
    <source>
        <dbReference type="ARBA" id="ARBA00032380"/>
    </source>
</evidence>
<comment type="similarity">
    <text evidence="2 12">Belongs to the FPP/GGPP synthase family.</text>
</comment>
<keyword evidence="5 12" id="KW-0808">Transferase</keyword>
<organism evidence="13 14">
    <name type="scientific">Candidatus Enterococcus testudinis</name>
    <dbReference type="NCBI Taxonomy" id="1834191"/>
    <lineage>
        <taxon>Bacteria</taxon>
        <taxon>Bacillati</taxon>
        <taxon>Bacillota</taxon>
        <taxon>Bacilli</taxon>
        <taxon>Lactobacillales</taxon>
        <taxon>Enterococcaceae</taxon>
        <taxon>Enterococcus</taxon>
    </lineage>
</organism>
<dbReference type="Pfam" id="PF00348">
    <property type="entry name" value="polyprenyl_synt"/>
    <property type="match status" value="1"/>
</dbReference>
<evidence type="ECO:0000256" key="3">
    <source>
        <dbReference type="ARBA" id="ARBA00012439"/>
    </source>
</evidence>
<dbReference type="OrthoDB" id="9805316at2"/>
<dbReference type="Proteomes" id="UP000195043">
    <property type="component" value="Unassembled WGS sequence"/>
</dbReference>
<dbReference type="PROSITE" id="PS00444">
    <property type="entry name" value="POLYPRENYL_SYNTHASE_2"/>
    <property type="match status" value="1"/>
</dbReference>
<protein>
    <recommendedName>
        <fullName evidence="4">Farnesyl diphosphate synthase</fullName>
        <ecNumber evidence="3">2.5.1.10</ecNumber>
    </recommendedName>
    <alternativeName>
        <fullName evidence="10">(2E,6E)-farnesyl diphosphate synthase</fullName>
    </alternativeName>
    <alternativeName>
        <fullName evidence="9">Geranyltranstransferase</fullName>
    </alternativeName>
</protein>
<comment type="catalytic activity">
    <reaction evidence="11">
        <text>isopentenyl diphosphate + (2E)-geranyl diphosphate = (2E,6E)-farnesyl diphosphate + diphosphate</text>
        <dbReference type="Rhea" id="RHEA:19361"/>
        <dbReference type="ChEBI" id="CHEBI:33019"/>
        <dbReference type="ChEBI" id="CHEBI:58057"/>
        <dbReference type="ChEBI" id="CHEBI:128769"/>
        <dbReference type="ChEBI" id="CHEBI:175763"/>
        <dbReference type="EC" id="2.5.1.10"/>
    </reaction>
</comment>
<dbReference type="FunFam" id="1.10.600.10:FF:000001">
    <property type="entry name" value="Geranylgeranyl diphosphate synthase"/>
    <property type="match status" value="1"/>
</dbReference>
<dbReference type="InterPro" id="IPR033749">
    <property type="entry name" value="Polyprenyl_synt_CS"/>
</dbReference>
<evidence type="ECO:0000256" key="11">
    <source>
        <dbReference type="ARBA" id="ARBA00049399"/>
    </source>
</evidence>
<dbReference type="GO" id="GO:0004337">
    <property type="term" value="F:(2E,6E)-farnesyl diphosphate synthase activity"/>
    <property type="evidence" value="ECO:0007669"/>
    <property type="project" value="UniProtKB-EC"/>
</dbReference>
<evidence type="ECO:0000256" key="7">
    <source>
        <dbReference type="ARBA" id="ARBA00022842"/>
    </source>
</evidence>
<evidence type="ECO:0000256" key="6">
    <source>
        <dbReference type="ARBA" id="ARBA00022723"/>
    </source>
</evidence>
<accession>A0A242A4X4</accession>
<dbReference type="Gene3D" id="1.10.600.10">
    <property type="entry name" value="Farnesyl Diphosphate Synthase"/>
    <property type="match status" value="1"/>
</dbReference>
<dbReference type="CDD" id="cd00685">
    <property type="entry name" value="Trans_IPPS_HT"/>
    <property type="match status" value="1"/>
</dbReference>
<dbReference type="InterPro" id="IPR008949">
    <property type="entry name" value="Isoprenoid_synthase_dom_sf"/>
</dbReference>
<dbReference type="RefSeq" id="WP_086274080.1">
    <property type="nucleotide sequence ID" value="NZ_NGKU01000001.1"/>
</dbReference>
<dbReference type="STRING" id="1834191.A5886_001165"/>
<dbReference type="GO" id="GO:0005737">
    <property type="term" value="C:cytoplasm"/>
    <property type="evidence" value="ECO:0007669"/>
    <property type="project" value="UniProtKB-ARBA"/>
</dbReference>
<name>A0A242A4X4_9ENTE</name>
<keyword evidence="8" id="KW-0414">Isoprene biosynthesis</keyword>
<dbReference type="EMBL" id="NGKU01000001">
    <property type="protein sequence ID" value="OTN76088.1"/>
    <property type="molecule type" value="Genomic_DNA"/>
</dbReference>
<evidence type="ECO:0000256" key="1">
    <source>
        <dbReference type="ARBA" id="ARBA00001946"/>
    </source>
</evidence>
<comment type="cofactor">
    <cofactor evidence="1">
        <name>Mg(2+)</name>
        <dbReference type="ChEBI" id="CHEBI:18420"/>
    </cofactor>
</comment>
<evidence type="ECO:0000256" key="5">
    <source>
        <dbReference type="ARBA" id="ARBA00022679"/>
    </source>
</evidence>
<keyword evidence="14" id="KW-1185">Reference proteome</keyword>
<dbReference type="SFLD" id="SFLDS00005">
    <property type="entry name" value="Isoprenoid_Synthase_Type_I"/>
    <property type="match status" value="1"/>
</dbReference>
<dbReference type="EC" id="2.5.1.10" evidence="3"/>
<comment type="caution">
    <text evidence="13">The sequence shown here is derived from an EMBL/GenBank/DDBJ whole genome shotgun (WGS) entry which is preliminary data.</text>
</comment>
<dbReference type="PANTHER" id="PTHR43281:SF1">
    <property type="entry name" value="FARNESYL DIPHOSPHATE SYNTHASE"/>
    <property type="match status" value="1"/>
</dbReference>
<evidence type="ECO:0000256" key="4">
    <source>
        <dbReference type="ARBA" id="ARBA00015100"/>
    </source>
</evidence>
<evidence type="ECO:0000313" key="14">
    <source>
        <dbReference type="Proteomes" id="UP000195043"/>
    </source>
</evidence>
<gene>
    <name evidence="13" type="ORF">A5886_001165</name>
</gene>
<dbReference type="InterPro" id="IPR000092">
    <property type="entry name" value="Polyprenyl_synt"/>
</dbReference>
<dbReference type="GO" id="GO:0016114">
    <property type="term" value="P:terpenoid biosynthetic process"/>
    <property type="evidence" value="ECO:0007669"/>
    <property type="project" value="UniProtKB-ARBA"/>
</dbReference>
<evidence type="ECO:0000256" key="8">
    <source>
        <dbReference type="ARBA" id="ARBA00023229"/>
    </source>
</evidence>
<evidence type="ECO:0000256" key="2">
    <source>
        <dbReference type="ARBA" id="ARBA00006706"/>
    </source>
</evidence>
<dbReference type="SFLD" id="SFLDG01017">
    <property type="entry name" value="Polyprenyl_Transferase_Like"/>
    <property type="match status" value="1"/>
</dbReference>
<dbReference type="AlphaFoldDB" id="A0A242A4X4"/>
<dbReference type="GO" id="GO:0046872">
    <property type="term" value="F:metal ion binding"/>
    <property type="evidence" value="ECO:0007669"/>
    <property type="project" value="UniProtKB-KW"/>
</dbReference>
<keyword evidence="6" id="KW-0479">Metal-binding</keyword>
<dbReference type="SUPFAM" id="SSF48576">
    <property type="entry name" value="Terpenoid synthases"/>
    <property type="match status" value="1"/>
</dbReference>
<dbReference type="PROSITE" id="PS00723">
    <property type="entry name" value="POLYPRENYL_SYNTHASE_1"/>
    <property type="match status" value="1"/>
</dbReference>
<evidence type="ECO:0000256" key="10">
    <source>
        <dbReference type="ARBA" id="ARBA00032873"/>
    </source>
</evidence>
<dbReference type="PANTHER" id="PTHR43281">
    <property type="entry name" value="FARNESYL DIPHOSPHATE SYNTHASE"/>
    <property type="match status" value="1"/>
</dbReference>
<keyword evidence="7" id="KW-0460">Magnesium</keyword>
<sequence>MSKLAQFTKEQSPHIEDVMVRFITQQTSDTRLAESILYSIHAGGKRVRPLLLVATVAAFDKPVDLPVYQCAAALEMVHTYSLIHDDLPAMDDDDLRRGKPTNHTVYGEAMAILAGDGLLTAAFQLLAMAELAADQKILLLQQLSQAAGTKGMVAGQAADVQGENQALTLEELMGIHARKTGELIRFAVVAGGVLANQSEAVLVELDQFAQHIGLAFQIRDDVLDVISTTEELGKVVHRDDALAKSTYPALLGLEGAKAALTDELTKARQILAHLSTYGQFDATVLAAFIEEFEVKENQ</sequence>
<dbReference type="InterPro" id="IPR053378">
    <property type="entry name" value="Prenyl_diphosphate_synthase"/>
</dbReference>
<proteinExistence type="inferred from homology"/>